<keyword evidence="1" id="KW-0812">Transmembrane</keyword>
<reference evidence="3 4" key="1">
    <citation type="submission" date="2018-07" db="EMBL/GenBank/DDBJ databases">
        <title>Genomic Encyclopedia of Type Strains, Phase III (KMG-III): the genomes of soil and plant-associated and newly described type strains.</title>
        <authorList>
            <person name="Whitman W."/>
        </authorList>
    </citation>
    <scope>NUCLEOTIDE SEQUENCE [LARGE SCALE GENOMIC DNA]</scope>
    <source>
        <strain evidence="3 4">CECT 7731</strain>
    </source>
</reference>
<accession>A0A369AHN1</accession>
<protein>
    <recommendedName>
        <fullName evidence="6">VanZ like protein</fullName>
    </recommendedName>
</protein>
<keyword evidence="1" id="KW-0472">Membrane</keyword>
<evidence type="ECO:0000256" key="1">
    <source>
        <dbReference type="SAM" id="Phobius"/>
    </source>
</evidence>
<reference evidence="2 5" key="2">
    <citation type="submission" date="2021-02" db="EMBL/GenBank/DDBJ databases">
        <title>The genome of Marinomonas foliarum JZW.</title>
        <authorList>
            <person name="Sun M."/>
        </authorList>
    </citation>
    <scope>NUCLEOTIDE SEQUENCE [LARGE SCALE GENOMIC DNA]</scope>
    <source>
        <strain evidence="2 5">JZW</strain>
    </source>
</reference>
<keyword evidence="1" id="KW-1133">Transmembrane helix</keyword>
<keyword evidence="5" id="KW-1185">Reference proteome</keyword>
<dbReference type="EMBL" id="QPJQ01000004">
    <property type="protein sequence ID" value="RCX07786.1"/>
    <property type="molecule type" value="Genomic_DNA"/>
</dbReference>
<dbReference type="EMBL" id="CP070273">
    <property type="protein sequence ID" value="QRV24489.1"/>
    <property type="molecule type" value="Genomic_DNA"/>
</dbReference>
<organism evidence="3 4">
    <name type="scientific">Marinomonas foliarum</name>
    <dbReference type="NCBI Taxonomy" id="491950"/>
    <lineage>
        <taxon>Bacteria</taxon>
        <taxon>Pseudomonadati</taxon>
        <taxon>Pseudomonadota</taxon>
        <taxon>Gammaproteobacteria</taxon>
        <taxon>Oceanospirillales</taxon>
        <taxon>Oceanospirillaceae</taxon>
        <taxon>Marinomonas</taxon>
    </lineage>
</organism>
<evidence type="ECO:0000313" key="5">
    <source>
        <dbReference type="Proteomes" id="UP000644167"/>
    </source>
</evidence>
<sequence length="120" mass="13076">MIKRLTSPAAQAAGFVLGALVICFATLTPVDQLPSAPGTDKLHHILGFGGWALLCAFGPNKRFILFSVFIILSGGTIELIQPYVNRYAEWMDFYANALGVILVVLSRLTMGWFLKSTSKV</sequence>
<dbReference type="Proteomes" id="UP000644167">
    <property type="component" value="Chromosome"/>
</dbReference>
<name>A0A369AHN1_9GAMM</name>
<dbReference type="Proteomes" id="UP000253506">
    <property type="component" value="Unassembled WGS sequence"/>
</dbReference>
<evidence type="ECO:0000313" key="4">
    <source>
        <dbReference type="Proteomes" id="UP000253506"/>
    </source>
</evidence>
<dbReference type="AlphaFoldDB" id="A0A369AHN1"/>
<gene>
    <name evidence="3" type="ORF">DFP77_104149</name>
    <name evidence="2" type="ORF">JSY38_02835</name>
</gene>
<dbReference type="RefSeq" id="WP_114410918.1">
    <property type="nucleotide sequence ID" value="NZ_CP070273.1"/>
</dbReference>
<feature type="transmembrane region" description="Helical" evidence="1">
    <location>
        <begin position="63"/>
        <end position="81"/>
    </location>
</feature>
<feature type="transmembrane region" description="Helical" evidence="1">
    <location>
        <begin position="12"/>
        <end position="30"/>
    </location>
</feature>
<evidence type="ECO:0000313" key="3">
    <source>
        <dbReference type="EMBL" id="RCX07786.1"/>
    </source>
</evidence>
<proteinExistence type="predicted"/>
<feature type="transmembrane region" description="Helical" evidence="1">
    <location>
        <begin position="93"/>
        <end position="114"/>
    </location>
</feature>
<dbReference type="OrthoDB" id="582407at2"/>
<evidence type="ECO:0000313" key="2">
    <source>
        <dbReference type="EMBL" id="QRV24489.1"/>
    </source>
</evidence>
<evidence type="ECO:0008006" key="6">
    <source>
        <dbReference type="Google" id="ProtNLM"/>
    </source>
</evidence>